<reference evidence="1 2" key="1">
    <citation type="submission" date="2020-04" db="EMBL/GenBank/DDBJ databases">
        <title>Arthrobacter sp. nov.</title>
        <authorList>
            <person name="Liu S."/>
        </authorList>
    </citation>
    <scope>NUCLEOTIDE SEQUENCE [LARGE SCALE GENOMIC DNA]</scope>
    <source>
        <strain evidence="1 2">E918</strain>
    </source>
</reference>
<comment type="caution">
    <text evidence="1">The sequence shown here is derived from an EMBL/GenBank/DDBJ whole genome shotgun (WGS) entry which is preliminary data.</text>
</comment>
<name>A0A7X6K7F4_9MICC</name>
<dbReference type="EMBL" id="JAAZSQ010000027">
    <property type="protein sequence ID" value="NKX56550.1"/>
    <property type="molecule type" value="Genomic_DNA"/>
</dbReference>
<protein>
    <submittedName>
        <fullName evidence="1">Uncharacterized protein</fullName>
    </submittedName>
</protein>
<organism evidence="1 2">
    <name type="scientific">Arthrobacter mobilis</name>
    <dbReference type="NCBI Taxonomy" id="2724944"/>
    <lineage>
        <taxon>Bacteria</taxon>
        <taxon>Bacillati</taxon>
        <taxon>Actinomycetota</taxon>
        <taxon>Actinomycetes</taxon>
        <taxon>Micrococcales</taxon>
        <taxon>Micrococcaceae</taxon>
        <taxon>Arthrobacter</taxon>
    </lineage>
</organism>
<dbReference type="RefSeq" id="WP_168488918.1">
    <property type="nucleotide sequence ID" value="NZ_JAAZSQ010000027.1"/>
</dbReference>
<dbReference type="Proteomes" id="UP000544090">
    <property type="component" value="Unassembled WGS sequence"/>
</dbReference>
<accession>A0A7X6K7F4</accession>
<gene>
    <name evidence="1" type="ORF">HGG74_18880</name>
</gene>
<evidence type="ECO:0000313" key="1">
    <source>
        <dbReference type="EMBL" id="NKX56550.1"/>
    </source>
</evidence>
<proteinExistence type="predicted"/>
<dbReference type="AlphaFoldDB" id="A0A7X6K7F4"/>
<keyword evidence="2" id="KW-1185">Reference proteome</keyword>
<sequence length="104" mass="11726">MQKTKGYHMLHEAGHSQAQACPDAFFPAPMRGYPFDEWDRLVGATVEVRLNGNRVRTGLVDAATPDGSIIWLSQDGPLDRVLIEKAQGYEMWISPAQLRERETQ</sequence>
<evidence type="ECO:0000313" key="2">
    <source>
        <dbReference type="Proteomes" id="UP000544090"/>
    </source>
</evidence>